<dbReference type="KEGG" id="hsr:HSBAA_57240"/>
<dbReference type="Gene3D" id="2.30.130.110">
    <property type="match status" value="1"/>
</dbReference>
<evidence type="ECO:0000313" key="3">
    <source>
        <dbReference type="EMBL" id="BBI64418.1"/>
    </source>
</evidence>
<dbReference type="InterPro" id="IPR013974">
    <property type="entry name" value="SAF"/>
</dbReference>
<name>A0A455UJ79_9GAMM</name>
<dbReference type="AlphaFoldDB" id="A0A455UJ79"/>
<reference evidence="3 4" key="1">
    <citation type="journal article" date="2019" name="Microbiol. Resour. Announc.">
        <title>Complete Genome Sequence of Halomonas sulfidaeris Strain Esulfide1 Isolated from a Metal Sulfide Rock at a Depth of 2,200 Meters, Obtained Using Nanopore Sequencing.</title>
        <authorList>
            <person name="Saito M."/>
            <person name="Nishigata A."/>
            <person name="Galipon J."/>
            <person name="Arakawa K."/>
        </authorList>
    </citation>
    <scope>NUCLEOTIDE SEQUENCE [LARGE SCALE GENOMIC DNA]</scope>
    <source>
        <strain evidence="3 4">ATCC BAA-803</strain>
    </source>
</reference>
<organism evidence="3 4">
    <name type="scientific">Vreelandella sulfidaeris</name>
    <dbReference type="NCBI Taxonomy" id="115553"/>
    <lineage>
        <taxon>Bacteria</taxon>
        <taxon>Pseudomonadati</taxon>
        <taxon>Pseudomonadota</taxon>
        <taxon>Gammaproteobacteria</taxon>
        <taxon>Oceanospirillales</taxon>
        <taxon>Halomonadaceae</taxon>
        <taxon>Vreelandella</taxon>
    </lineage>
</organism>
<proteinExistence type="predicted"/>
<dbReference type="Proteomes" id="UP000320231">
    <property type="component" value="Chromosome"/>
</dbReference>
<keyword evidence="1" id="KW-0456">Lyase</keyword>
<evidence type="ECO:0000313" key="4">
    <source>
        <dbReference type="Proteomes" id="UP000320231"/>
    </source>
</evidence>
<dbReference type="InterPro" id="IPR044144">
    <property type="entry name" value="SAF_UxaA/GarD"/>
</dbReference>
<evidence type="ECO:0000256" key="1">
    <source>
        <dbReference type="ARBA" id="ARBA00023239"/>
    </source>
</evidence>
<dbReference type="Pfam" id="PF08666">
    <property type="entry name" value="SAF"/>
    <property type="match status" value="1"/>
</dbReference>
<gene>
    <name evidence="3" type="ORF">HSBAA_57240</name>
</gene>
<dbReference type="EMBL" id="AP019514">
    <property type="protein sequence ID" value="BBI64418.1"/>
    <property type="molecule type" value="Genomic_DNA"/>
</dbReference>
<feature type="domain" description="SAF" evidence="2">
    <location>
        <begin position="21"/>
        <end position="83"/>
    </location>
</feature>
<dbReference type="GO" id="GO:0016829">
    <property type="term" value="F:lyase activity"/>
    <property type="evidence" value="ECO:0007669"/>
    <property type="project" value="UniProtKB-KW"/>
</dbReference>
<accession>A0A455UJ79</accession>
<protein>
    <recommendedName>
        <fullName evidence="2">SAF domain-containing protein</fullName>
    </recommendedName>
</protein>
<dbReference type="CDD" id="cd11613">
    <property type="entry name" value="SAF_AH_GD"/>
    <property type="match status" value="1"/>
</dbReference>
<evidence type="ECO:0000259" key="2">
    <source>
        <dbReference type="Pfam" id="PF08666"/>
    </source>
</evidence>
<sequence length="110" mass="12089">MNQTIASDSGQLDTLRVHAADNVRVALKDLPAGTLIIDNGQHITLTEAIRHKHKFTLAAFEPGDTVIMYGVTVGRATRPIAQGGRHHYRQYRAQHCQHHTSGETRQLAGA</sequence>